<dbReference type="SMART" id="SM00530">
    <property type="entry name" value="HTH_XRE"/>
    <property type="match status" value="1"/>
</dbReference>
<dbReference type="EMBL" id="JABBVZ010000020">
    <property type="protein sequence ID" value="NMP22299.1"/>
    <property type="molecule type" value="Genomic_DNA"/>
</dbReference>
<accession>A0A7Y0L5L0</accession>
<evidence type="ECO:0000313" key="3">
    <source>
        <dbReference type="Proteomes" id="UP000533476"/>
    </source>
</evidence>
<dbReference type="Gene3D" id="1.10.260.40">
    <property type="entry name" value="lambda repressor-like DNA-binding domains"/>
    <property type="match status" value="1"/>
</dbReference>
<reference evidence="2 3" key="1">
    <citation type="submission" date="2020-04" db="EMBL/GenBank/DDBJ databases">
        <authorList>
            <person name="Zhang R."/>
            <person name="Schippers A."/>
        </authorList>
    </citation>
    <scope>NUCLEOTIDE SEQUENCE [LARGE SCALE GENOMIC DNA]</scope>
    <source>
        <strain evidence="2 3">DSM 109850</strain>
    </source>
</reference>
<dbReference type="RefSeq" id="WP_169098477.1">
    <property type="nucleotide sequence ID" value="NZ_JABBVZ010000020.1"/>
</dbReference>
<name>A0A7Y0L5L0_9FIRM</name>
<dbReference type="Proteomes" id="UP000533476">
    <property type="component" value="Unassembled WGS sequence"/>
</dbReference>
<comment type="caution">
    <text evidence="2">The sequence shown here is derived from an EMBL/GenBank/DDBJ whole genome shotgun (WGS) entry which is preliminary data.</text>
</comment>
<dbReference type="SUPFAM" id="SSF47413">
    <property type="entry name" value="lambda repressor-like DNA-binding domains"/>
    <property type="match status" value="1"/>
</dbReference>
<sequence length="287" mass="32873">MKEKALLLGKEGKDPLPYRKIFGSRIRSLREQRGWSQTRTALQIPLSQKQLSRLELGDVSMVDRSLLVRLAEIFQAPLASGELNQWLHAFGYRPHMLPELPLPPNAADLLAHYAPLPAAIWDLGRFIRYTTPAMEALYQVPIPDLPGLQRNWLWQYFHADGVLGKAYAPDSAERVLNRLFWEWEPYYLEPWNVRLRTALENAVGLSWREIQARYHIPSEPLAGPWSEMVTVERDGHVLQFNCAMADIPFRPDLHTVVYRPINDAATRWCEQIARHGSTMATKGAGSE</sequence>
<dbReference type="CDD" id="cd00093">
    <property type="entry name" value="HTH_XRE"/>
    <property type="match status" value="1"/>
</dbReference>
<dbReference type="Pfam" id="PF13560">
    <property type="entry name" value="HTH_31"/>
    <property type="match status" value="1"/>
</dbReference>
<dbReference type="PROSITE" id="PS50943">
    <property type="entry name" value="HTH_CROC1"/>
    <property type="match status" value="1"/>
</dbReference>
<protein>
    <submittedName>
        <fullName evidence="2">Helix-turn-helix transcriptional regulator</fullName>
    </submittedName>
</protein>
<dbReference type="GO" id="GO:0003677">
    <property type="term" value="F:DNA binding"/>
    <property type="evidence" value="ECO:0007669"/>
    <property type="project" value="InterPro"/>
</dbReference>
<feature type="domain" description="HTH cro/C1-type" evidence="1">
    <location>
        <begin position="26"/>
        <end position="83"/>
    </location>
</feature>
<gene>
    <name evidence="2" type="ORF">HIJ39_08030</name>
</gene>
<keyword evidence="3" id="KW-1185">Reference proteome</keyword>
<organism evidence="2 3">
    <name type="scientific">Sulfobacillus harzensis</name>
    <dbReference type="NCBI Taxonomy" id="2729629"/>
    <lineage>
        <taxon>Bacteria</taxon>
        <taxon>Bacillati</taxon>
        <taxon>Bacillota</taxon>
        <taxon>Clostridia</taxon>
        <taxon>Eubacteriales</taxon>
        <taxon>Clostridiales Family XVII. Incertae Sedis</taxon>
        <taxon>Sulfobacillus</taxon>
    </lineage>
</organism>
<dbReference type="InterPro" id="IPR010982">
    <property type="entry name" value="Lambda_DNA-bd_dom_sf"/>
</dbReference>
<evidence type="ECO:0000259" key="1">
    <source>
        <dbReference type="PROSITE" id="PS50943"/>
    </source>
</evidence>
<dbReference type="AlphaFoldDB" id="A0A7Y0L5L0"/>
<evidence type="ECO:0000313" key="2">
    <source>
        <dbReference type="EMBL" id="NMP22299.1"/>
    </source>
</evidence>
<dbReference type="InterPro" id="IPR001387">
    <property type="entry name" value="Cro/C1-type_HTH"/>
</dbReference>
<proteinExistence type="predicted"/>